<keyword evidence="3" id="KW-1185">Reference proteome</keyword>
<dbReference type="OrthoDB" id="2712710at2"/>
<dbReference type="KEGG" id="bwh:A9C19_09735"/>
<feature type="domain" description="DUF6792" evidence="1">
    <location>
        <begin position="20"/>
        <end position="250"/>
    </location>
</feature>
<dbReference type="InterPro" id="IPR046742">
    <property type="entry name" value="DUF6792"/>
</dbReference>
<dbReference type="RefSeq" id="WP_072579799.1">
    <property type="nucleotide sequence ID" value="NZ_CP016020.1"/>
</dbReference>
<name>A0A1L3MRP8_9BACI</name>
<dbReference type="STRING" id="1547283.A9C19_09735"/>
<reference evidence="2 3" key="1">
    <citation type="journal article" date="2016" name="Sci. Rep.">
        <title>Complete genome sequence and transcriptomic analysis of a novel marine strain Bacillus weihaiensis reveals the mechanism of brown algae degradation.</title>
        <authorList>
            <person name="Zhu Y."/>
            <person name="Chen P."/>
            <person name="Bao Y."/>
            <person name="Men Y."/>
            <person name="Zeng Y."/>
            <person name="Yang J."/>
            <person name="Sun J."/>
            <person name="Sun Y."/>
        </authorList>
    </citation>
    <scope>NUCLEOTIDE SEQUENCE [LARGE SCALE GENOMIC DNA]</scope>
    <source>
        <strain evidence="2 3">Alg07</strain>
    </source>
</reference>
<protein>
    <recommendedName>
        <fullName evidence="1">DUF6792 domain-containing protein</fullName>
    </recommendedName>
</protein>
<evidence type="ECO:0000313" key="3">
    <source>
        <dbReference type="Proteomes" id="UP000181936"/>
    </source>
</evidence>
<sequence length="709" mass="80635">MNNLELFNTEMLKARIMNLEYDNLIEKEVVSEIKRIYFEETGKELPAEITIYRSDEILKTLKNSNIDSGFDGTVIHLKSNEEKINQSITITRGSELGEKDTWRPIDWSYNIIGIFVGGTDNQYNDARKFDDTVTSIIKKQDSDLPKLEKYGYGHSLGGNTITLLQLLSEGKFLPFKKVYAINDAAPTAYQLYSIDPKFSRYLNFKFKIITEQDIYKIPPDELKAFTEEYYKNKIDESTIHHLTSEEDMLYGASSVRGFLEIGGRDGFLDTDPRFAGIRELVDKIPDKDLRTIQMFLSNYSIAYNKEGFDGFMKSLTGFNPAVVDSALMKWEEFNETVSKIEKSVDGFGKPFAEIKDADSFWDFAKESLTLPFDLVGAKMNLQKELIAGAFQTLANVTTLIGEAVPMIIDMARRIPEIVKAVKLIYQDLDPILQAFVDVGYISQIEKDDIMKNLKEIESSLLAIQSTIEDTLDPTLLLALNSMDFKSQVEKTKEISAAFQKIKSEVEDIEEAFEGLKNINTSFLENFSVSAHAHGLDAVINALVKDKNISYANNDMYMSPTGKGEIKINISSSVRIYQKGLAISEEKETNVRTLKSLFETNFLDDYDERKQKIITKISIMESNPTNYSYLLSQSVWSPPGGYYKLTSINVNEELLPLPASFHQSFSQMIDTIQGEIEKEKMLVKKIRDSIEDLFAEEEKISNMFDYHYGG</sequence>
<evidence type="ECO:0000313" key="2">
    <source>
        <dbReference type="EMBL" id="APH05006.1"/>
    </source>
</evidence>
<dbReference type="AlphaFoldDB" id="A0A1L3MRP8"/>
<gene>
    <name evidence="2" type="ORF">A9C19_09735</name>
</gene>
<dbReference type="Proteomes" id="UP000181936">
    <property type="component" value="Chromosome"/>
</dbReference>
<accession>A0A1L3MRP8</accession>
<evidence type="ECO:0000259" key="1">
    <source>
        <dbReference type="Pfam" id="PF20591"/>
    </source>
</evidence>
<proteinExistence type="predicted"/>
<organism evidence="2 3">
    <name type="scientific">Bacillus weihaiensis</name>
    <dbReference type="NCBI Taxonomy" id="1547283"/>
    <lineage>
        <taxon>Bacteria</taxon>
        <taxon>Bacillati</taxon>
        <taxon>Bacillota</taxon>
        <taxon>Bacilli</taxon>
        <taxon>Bacillales</taxon>
        <taxon>Bacillaceae</taxon>
        <taxon>Bacillus</taxon>
    </lineage>
</organism>
<dbReference type="Pfam" id="PF20591">
    <property type="entry name" value="DUF6792"/>
    <property type="match status" value="1"/>
</dbReference>
<dbReference type="EMBL" id="CP016020">
    <property type="protein sequence ID" value="APH05006.1"/>
    <property type="molecule type" value="Genomic_DNA"/>
</dbReference>